<feature type="region of interest" description="Disordered" evidence="3">
    <location>
        <begin position="25"/>
        <end position="120"/>
    </location>
</feature>
<keyword evidence="2" id="KW-0560">Oxidoreductase</keyword>
<dbReference type="Gene3D" id="3.40.1500.20">
    <property type="match status" value="1"/>
</dbReference>
<organism evidence="4 5">
    <name type="scientific">Tetradesmus obliquus</name>
    <name type="common">Green alga</name>
    <name type="synonym">Acutodesmus obliquus</name>
    <dbReference type="NCBI Taxonomy" id="3088"/>
    <lineage>
        <taxon>Eukaryota</taxon>
        <taxon>Viridiplantae</taxon>
        <taxon>Chlorophyta</taxon>
        <taxon>core chlorophytes</taxon>
        <taxon>Chlorophyceae</taxon>
        <taxon>CS clade</taxon>
        <taxon>Sphaeropleales</taxon>
        <taxon>Scenedesmaceae</taxon>
        <taxon>Tetradesmus</taxon>
    </lineage>
</organism>
<evidence type="ECO:0008006" key="6">
    <source>
        <dbReference type="Google" id="ProtNLM"/>
    </source>
</evidence>
<gene>
    <name evidence="4" type="ORF">BQ4739_LOCUS14883</name>
</gene>
<feature type="region of interest" description="Disordered" evidence="3">
    <location>
        <begin position="581"/>
        <end position="622"/>
    </location>
</feature>
<protein>
    <recommendedName>
        <fullName evidence="6">Phycocyanobilin:ferredoxin oxidoreductase</fullName>
    </recommendedName>
</protein>
<evidence type="ECO:0000313" key="5">
    <source>
        <dbReference type="Proteomes" id="UP000256970"/>
    </source>
</evidence>
<dbReference type="GO" id="GO:0010024">
    <property type="term" value="P:phytochromobilin biosynthetic process"/>
    <property type="evidence" value="ECO:0007669"/>
    <property type="project" value="InterPro"/>
</dbReference>
<dbReference type="Proteomes" id="UP000256970">
    <property type="component" value="Unassembled WGS sequence"/>
</dbReference>
<dbReference type="InterPro" id="IPR009249">
    <property type="entry name" value="Ferredoxin-dep_bilin_Rdtase"/>
</dbReference>
<dbReference type="GO" id="GO:0016636">
    <property type="term" value="F:oxidoreductase activity, acting on the CH-CH group of donors, iron-sulfur protein as acceptor"/>
    <property type="evidence" value="ECO:0007669"/>
    <property type="project" value="InterPro"/>
</dbReference>
<reference evidence="4 5" key="1">
    <citation type="submission" date="2016-10" db="EMBL/GenBank/DDBJ databases">
        <authorList>
            <person name="Cai Z."/>
        </authorList>
    </citation>
    <scope>NUCLEOTIDE SEQUENCE [LARGE SCALE GENOMIC DNA]</scope>
</reference>
<name>A0A383WBD6_TETOB</name>
<proteinExistence type="inferred from homology"/>
<accession>A0A383WBD6</accession>
<evidence type="ECO:0000256" key="3">
    <source>
        <dbReference type="SAM" id="MobiDB-lite"/>
    </source>
</evidence>
<dbReference type="AlphaFoldDB" id="A0A383WBD6"/>
<dbReference type="PANTHER" id="PTHR34557">
    <property type="entry name" value="PHYTOCHROMOBILIN:FERREDOXIN OXIDOREDUCTASE, CHLOROPLASTIC"/>
    <property type="match status" value="1"/>
</dbReference>
<evidence type="ECO:0000256" key="2">
    <source>
        <dbReference type="ARBA" id="ARBA00023002"/>
    </source>
</evidence>
<evidence type="ECO:0000256" key="1">
    <source>
        <dbReference type="ARBA" id="ARBA00006908"/>
    </source>
</evidence>
<feature type="compositionally biased region" description="Low complexity" evidence="3">
    <location>
        <begin position="86"/>
        <end position="118"/>
    </location>
</feature>
<feature type="compositionally biased region" description="Low complexity" evidence="3">
    <location>
        <begin position="44"/>
        <end position="76"/>
    </location>
</feature>
<feature type="compositionally biased region" description="Basic and acidic residues" evidence="3">
    <location>
        <begin position="596"/>
        <end position="615"/>
    </location>
</feature>
<dbReference type="PANTHER" id="PTHR34557:SF1">
    <property type="entry name" value="PHYTOCHROMOBILIN:FERREDOXIN OXIDOREDUCTASE, CHLOROPLASTIC"/>
    <property type="match status" value="1"/>
</dbReference>
<dbReference type="Pfam" id="PF05996">
    <property type="entry name" value="Fe_bilin_red"/>
    <property type="match status" value="1"/>
</dbReference>
<keyword evidence="5" id="KW-1185">Reference proteome</keyword>
<dbReference type="EMBL" id="FNXT01001217">
    <property type="protein sequence ID" value="SZX74553.1"/>
    <property type="molecule type" value="Genomic_DNA"/>
</dbReference>
<evidence type="ECO:0000313" key="4">
    <source>
        <dbReference type="EMBL" id="SZX74553.1"/>
    </source>
</evidence>
<comment type="similarity">
    <text evidence="1">Belongs to the HY2 family.</text>
</comment>
<dbReference type="GO" id="GO:0050897">
    <property type="term" value="F:cobalt ion binding"/>
    <property type="evidence" value="ECO:0007669"/>
    <property type="project" value="InterPro"/>
</dbReference>
<sequence length="622" mass="69633">MQCHARLPRCLGSSQGRPQMQLAASSRSIHARNGLARRTTRCQLSSSSSSSSSRPLSSSLVSSRCSNSSSSSSSSRSRQRWHHPCQAASSSDAGGAAAAAAAADSSEQQQQQQQQQQQLPAFTEDELRQLSAADTSLDDEALGEAWRSAFEDDLDGLYGYVDRDQLQYANRIRELKATPKHLWEQIGILDKMQSYPPGLVADMMGMGTWRLNGTVDEVFSFLVGRLESSMRELLGTDLALYPTEKWKQQGWDFIDSLDPKREWEGFSYVDMPDPLKGQEGYPRLLIENRVYSSRVFRKLHLEVAQRQDGLQVLHMVLFPRYDFDIPILAMDLVAAGGAVTLAIIDACPVTSRLQLPQHYSQTMADLQANFLPESCQARNIPEWGAQIFSSLCVCMKPNTPEELGGFMKYAIALTRAHLMYSQLLEPLRPTDKASARRLSELLACHERFCQQQLANTKTARVLEVAFDTQFTQDYMTQLMFDYAPREDVPWFDGSLARLYEYFDNVPELWTDAAEFMKHMYDYDEDFQAAVDRSLAEKDPDELPDSVSSMGEYLAEQLSQLVYGQSAAQHAQAVEEAAAAARQKQLEEVAAAPALGKEGKDADKDEKPGKGDDKSSFKLPWKK</sequence>